<dbReference type="EMBL" id="LUGG01000004">
    <property type="protein sequence ID" value="OBZ75714.1"/>
    <property type="molecule type" value="Genomic_DNA"/>
</dbReference>
<dbReference type="Proteomes" id="UP000092993">
    <property type="component" value="Unassembled WGS sequence"/>
</dbReference>
<evidence type="ECO:0000256" key="2">
    <source>
        <dbReference type="ARBA" id="ARBA00010210"/>
    </source>
</evidence>
<organism evidence="14 15">
    <name type="scientific">Grifola frondosa</name>
    <name type="common">Maitake</name>
    <name type="synonym">Polyporus frondosus</name>
    <dbReference type="NCBI Taxonomy" id="5627"/>
    <lineage>
        <taxon>Eukaryota</taxon>
        <taxon>Fungi</taxon>
        <taxon>Dikarya</taxon>
        <taxon>Basidiomycota</taxon>
        <taxon>Agaricomycotina</taxon>
        <taxon>Agaricomycetes</taxon>
        <taxon>Polyporales</taxon>
        <taxon>Grifolaceae</taxon>
        <taxon>Grifola</taxon>
    </lineage>
</organism>
<feature type="site" description="Histone H3K4me3 binding" evidence="8">
    <location>
        <position position="398"/>
    </location>
</feature>
<dbReference type="CDD" id="cd16859">
    <property type="entry name" value="ING_ING4_5"/>
    <property type="match status" value="1"/>
</dbReference>
<comment type="domain">
    <text evidence="11">The PHD-type zinc finger mediates the binding to H3K4me3.</text>
</comment>
<dbReference type="Gene3D" id="3.30.40.10">
    <property type="entry name" value="Zinc/RING finger domain, C3HC4 (zinc finger)"/>
    <property type="match status" value="1"/>
</dbReference>
<feature type="binding site" evidence="9">
    <location>
        <position position="376"/>
    </location>
    <ligand>
        <name>Zn(2+)</name>
        <dbReference type="ChEBI" id="CHEBI:29105"/>
        <label>1</label>
    </ligand>
</feature>
<feature type="site" description="Histone H3K4me3 binding" evidence="8">
    <location>
        <position position="386"/>
    </location>
</feature>
<dbReference type="Pfam" id="PF12998">
    <property type="entry name" value="ING"/>
    <property type="match status" value="2"/>
</dbReference>
<keyword evidence="3 9" id="KW-0479">Metal-binding</keyword>
<evidence type="ECO:0000256" key="5">
    <source>
        <dbReference type="ARBA" id="ARBA00022833"/>
    </source>
</evidence>
<sequence>MTRVTPVALIIMSNRSFRKRRRTQEEPGGDPQLEGADDVEHTKDTAAPQDGEDEAEKACKQQDVWDAFREENYEVLEQLPLSLHRSFTLIFELDQQVQDYTSRILSSLKQYVSMRKKLAGLVGDTQSVEAAEHPDVGDSSRVSEIRDVEIPVVNGVDGGAGPRSSPAKETRHSPMKSASSSEPAESPDTTRRLLAHVAQLEEEIVRASNEKYNVAQFAYDIVDRYIRDLDRTIKEQEASISLRLRPGTHPAAIILPELILPKSARPRVEFSPSMPVVESAEGHVTPAADSGEPTLGIVAPEAPTEGAAPAHPRRRSRSKWSRKKAPPKGKDEVEKGPEKPEVSGAPSGLKLTVPPLAAVALQPGDMPANPFEPRYCYCDQVSYGEMIACDNPGCKREWFHLGCAGFAQAPKGKWFCRDCSEAVLSDRSLFFDTM</sequence>
<dbReference type="GO" id="GO:0008270">
    <property type="term" value="F:zinc ion binding"/>
    <property type="evidence" value="ECO:0007669"/>
    <property type="project" value="UniProtKB-KW"/>
</dbReference>
<feature type="site" description="Histone H3K4me3 binding" evidence="8">
    <location>
        <position position="375"/>
    </location>
</feature>
<feature type="binding site" evidence="9">
    <location>
        <position position="378"/>
    </location>
    <ligand>
        <name>Zn(2+)</name>
        <dbReference type="ChEBI" id="CHEBI:29105"/>
        <label>1</label>
    </ligand>
</feature>
<dbReference type="GO" id="GO:0006325">
    <property type="term" value="P:chromatin organization"/>
    <property type="evidence" value="ECO:0007669"/>
    <property type="project" value="UniProtKB-KW"/>
</dbReference>
<feature type="site" description="Histone H3K4me3 binding" evidence="8">
    <location>
        <position position="390"/>
    </location>
</feature>
<dbReference type="SMART" id="SM01408">
    <property type="entry name" value="ING"/>
    <property type="match status" value="1"/>
</dbReference>
<feature type="region of interest" description="Disordered" evidence="12">
    <location>
        <begin position="279"/>
        <end position="349"/>
    </location>
</feature>
<feature type="region of interest" description="Disordered" evidence="12">
    <location>
        <begin position="153"/>
        <end position="190"/>
    </location>
</feature>
<name>A0A1C7ML19_GRIFR</name>
<evidence type="ECO:0000313" key="15">
    <source>
        <dbReference type="Proteomes" id="UP000092993"/>
    </source>
</evidence>
<comment type="function">
    <text evidence="11">Component of an histone acetyltransferase complex.</text>
</comment>
<evidence type="ECO:0000256" key="8">
    <source>
        <dbReference type="PIRSR" id="PIRSR628651-50"/>
    </source>
</evidence>
<feature type="compositionally biased region" description="Low complexity" evidence="12">
    <location>
        <begin position="177"/>
        <end position="187"/>
    </location>
</feature>
<feature type="binding site" evidence="9">
    <location>
        <position position="403"/>
    </location>
    <ligand>
        <name>Zn(2+)</name>
        <dbReference type="ChEBI" id="CHEBI:29105"/>
        <label>1</label>
    </ligand>
</feature>
<dbReference type="SMART" id="SM00249">
    <property type="entry name" value="PHD"/>
    <property type="match status" value="1"/>
</dbReference>
<feature type="binding site" evidence="9">
    <location>
        <position position="389"/>
    </location>
    <ligand>
        <name>Zn(2+)</name>
        <dbReference type="ChEBI" id="CHEBI:29105"/>
        <label>2</label>
    </ligand>
</feature>
<dbReference type="Gene3D" id="6.10.140.1740">
    <property type="match status" value="1"/>
</dbReference>
<dbReference type="InterPro" id="IPR013083">
    <property type="entry name" value="Znf_RING/FYVE/PHD"/>
</dbReference>
<dbReference type="PANTHER" id="PTHR10333:SF42">
    <property type="entry name" value="INHIBITOR OF GROWTH PROTEIN 5"/>
    <property type="match status" value="1"/>
</dbReference>
<gene>
    <name evidence="14" type="primary">ING4</name>
    <name evidence="14" type="ORF">A0H81_04656</name>
</gene>
<dbReference type="GO" id="GO:0005634">
    <property type="term" value="C:nucleus"/>
    <property type="evidence" value="ECO:0007669"/>
    <property type="project" value="UniProtKB-SubCell"/>
</dbReference>
<feature type="region of interest" description="Disordered" evidence="12">
    <location>
        <begin position="15"/>
        <end position="58"/>
    </location>
</feature>
<dbReference type="PROSITE" id="PS50016">
    <property type="entry name" value="ZF_PHD_2"/>
    <property type="match status" value="1"/>
</dbReference>
<dbReference type="STRING" id="5627.A0A1C7ML19"/>
<evidence type="ECO:0000256" key="12">
    <source>
        <dbReference type="SAM" id="MobiDB-lite"/>
    </source>
</evidence>
<dbReference type="InterPro" id="IPR001965">
    <property type="entry name" value="Znf_PHD"/>
</dbReference>
<feature type="compositionally biased region" description="Basic and acidic residues" evidence="12">
    <location>
        <begin position="328"/>
        <end position="341"/>
    </location>
</feature>
<evidence type="ECO:0000256" key="4">
    <source>
        <dbReference type="ARBA" id="ARBA00022771"/>
    </source>
</evidence>
<feature type="binding site" evidence="9">
    <location>
        <position position="394"/>
    </location>
    <ligand>
        <name>Zn(2+)</name>
        <dbReference type="ChEBI" id="CHEBI:29105"/>
        <label>2</label>
    </ligand>
</feature>
<protein>
    <recommendedName>
        <fullName evidence="11">Chromatin modification-related protein</fullName>
    </recommendedName>
</protein>
<evidence type="ECO:0000256" key="7">
    <source>
        <dbReference type="ARBA" id="ARBA00023242"/>
    </source>
</evidence>
<keyword evidence="5 9" id="KW-0862">Zinc</keyword>
<dbReference type="InterPro" id="IPR028651">
    <property type="entry name" value="ING_fam"/>
</dbReference>
<evidence type="ECO:0000256" key="9">
    <source>
        <dbReference type="PIRSR" id="PIRSR628651-51"/>
    </source>
</evidence>
<feature type="domain" description="PHD-type" evidence="13">
    <location>
        <begin position="373"/>
        <end position="422"/>
    </location>
</feature>
<dbReference type="CDD" id="cd15587">
    <property type="entry name" value="PHD_Yng1p_like"/>
    <property type="match status" value="1"/>
</dbReference>
<keyword evidence="7 11" id="KW-0539">Nucleus</keyword>
<dbReference type="InterPro" id="IPR019786">
    <property type="entry name" value="Zinc_finger_PHD-type_CS"/>
</dbReference>
<evidence type="ECO:0000256" key="1">
    <source>
        <dbReference type="ARBA" id="ARBA00004123"/>
    </source>
</evidence>
<feature type="binding site" evidence="9">
    <location>
        <position position="419"/>
    </location>
    <ligand>
        <name>Zn(2+)</name>
        <dbReference type="ChEBI" id="CHEBI:29105"/>
        <label>2</label>
    </ligand>
</feature>
<reference evidence="14 15" key="1">
    <citation type="submission" date="2016-03" db="EMBL/GenBank/DDBJ databases">
        <title>Whole genome sequencing of Grifola frondosa 9006-11.</title>
        <authorList>
            <person name="Min B."/>
            <person name="Park H."/>
            <person name="Kim J.-G."/>
            <person name="Cho H."/>
            <person name="Oh Y.-L."/>
            <person name="Kong W.-S."/>
            <person name="Choi I.-G."/>
        </authorList>
    </citation>
    <scope>NUCLEOTIDE SEQUENCE [LARGE SCALE GENOMIC DNA]</scope>
    <source>
        <strain evidence="14 15">9006-11</strain>
    </source>
</reference>
<comment type="subcellular location">
    <subcellularLocation>
        <location evidence="1 11">Nucleus</location>
    </subcellularLocation>
</comment>
<feature type="binding site" evidence="9">
    <location>
        <position position="400"/>
    </location>
    <ligand>
        <name>Zn(2+)</name>
        <dbReference type="ChEBI" id="CHEBI:29105"/>
        <label>1</label>
    </ligand>
</feature>
<keyword evidence="15" id="KW-1185">Reference proteome</keyword>
<comment type="similarity">
    <text evidence="2 11">Belongs to the ING family.</text>
</comment>
<dbReference type="AlphaFoldDB" id="A0A1C7ML19"/>
<comment type="subunit">
    <text evidence="11">Component of an histone acetyltransferase complex. Interacts with H3K4me3 and to a lesser extent with H3K4me2.</text>
</comment>
<comment type="caution">
    <text evidence="14">The sequence shown here is derived from an EMBL/GenBank/DDBJ whole genome shotgun (WGS) entry which is preliminary data.</text>
</comment>
<evidence type="ECO:0000256" key="6">
    <source>
        <dbReference type="ARBA" id="ARBA00022853"/>
    </source>
</evidence>
<evidence type="ECO:0000256" key="3">
    <source>
        <dbReference type="ARBA" id="ARBA00022723"/>
    </source>
</evidence>
<feature type="compositionally biased region" description="Basic residues" evidence="12">
    <location>
        <begin position="311"/>
        <end position="327"/>
    </location>
</feature>
<keyword evidence="6 11" id="KW-0156">Chromatin regulator</keyword>
<evidence type="ECO:0000259" key="13">
    <source>
        <dbReference type="PROSITE" id="PS50016"/>
    </source>
</evidence>
<dbReference type="SUPFAM" id="SSF57903">
    <property type="entry name" value="FYVE/PHD zinc finger"/>
    <property type="match status" value="1"/>
</dbReference>
<dbReference type="OMA" id="KEREVWD"/>
<evidence type="ECO:0000313" key="14">
    <source>
        <dbReference type="EMBL" id="OBZ75714.1"/>
    </source>
</evidence>
<proteinExistence type="inferred from homology"/>
<feature type="binding site" evidence="9">
    <location>
        <position position="416"/>
    </location>
    <ligand>
        <name>Zn(2+)</name>
        <dbReference type="ChEBI" id="CHEBI:29105"/>
        <label>2</label>
    </ligand>
</feature>
<accession>A0A1C7ML19</accession>
<dbReference type="InterPro" id="IPR019787">
    <property type="entry name" value="Znf_PHD-finger"/>
</dbReference>
<dbReference type="InterPro" id="IPR011011">
    <property type="entry name" value="Znf_FYVE_PHD"/>
</dbReference>
<dbReference type="PANTHER" id="PTHR10333">
    <property type="entry name" value="INHIBITOR OF GROWTH PROTEIN"/>
    <property type="match status" value="1"/>
</dbReference>
<dbReference type="PROSITE" id="PS01359">
    <property type="entry name" value="ZF_PHD_1"/>
    <property type="match status" value="1"/>
</dbReference>
<dbReference type="OrthoDB" id="5411773at2759"/>
<dbReference type="GO" id="GO:0000785">
    <property type="term" value="C:chromatin"/>
    <property type="evidence" value="ECO:0007669"/>
    <property type="project" value="UniProtKB-ARBA"/>
</dbReference>
<evidence type="ECO:0000256" key="11">
    <source>
        <dbReference type="RuleBase" id="RU361213"/>
    </source>
</evidence>
<dbReference type="InterPro" id="IPR024610">
    <property type="entry name" value="ING_N_histone-binding"/>
</dbReference>
<keyword evidence="4 10" id="KW-0863">Zinc-finger</keyword>
<evidence type="ECO:0000256" key="10">
    <source>
        <dbReference type="PROSITE-ProRule" id="PRU00146"/>
    </source>
</evidence>
<feature type="compositionally biased region" description="Low complexity" evidence="12">
    <location>
        <begin position="299"/>
        <end position="310"/>
    </location>
</feature>